<reference evidence="12 13" key="1">
    <citation type="submission" date="2024-01" db="EMBL/GenBank/DDBJ databases">
        <title>The genome of the rayed Mediterranean limpet Patella caerulea (Linnaeus, 1758).</title>
        <authorList>
            <person name="Anh-Thu Weber A."/>
            <person name="Halstead-Nussloch G."/>
        </authorList>
    </citation>
    <scope>NUCLEOTIDE SEQUENCE [LARGE SCALE GENOMIC DNA]</scope>
    <source>
        <strain evidence="12">AATW-2023a</strain>
        <tissue evidence="12">Whole specimen</tissue>
    </source>
</reference>
<name>A0AAN8QA15_PATCE</name>
<keyword evidence="10 11" id="KW-0407">Ion channel</keyword>
<evidence type="ECO:0000256" key="5">
    <source>
        <dbReference type="ARBA" id="ARBA00022989"/>
    </source>
</evidence>
<keyword evidence="8" id="KW-0472">Membrane</keyword>
<dbReference type="PANTHER" id="PTHR11690">
    <property type="entry name" value="AMILORIDE-SENSITIVE SODIUM CHANNEL-RELATED"/>
    <property type="match status" value="1"/>
</dbReference>
<sequence>MVVILLYTTCTFYIKYREYNFVTKTSVTYHSELELPAITLCNVHSFDKNNFNESDNLWLEYFTYTFDITAPFNISESKWQKLRVSEEVINRLGFKMNDMIHFGVVDNNLLWKKTSHFTVTYRAPAEKCFTFNRRYSNNKSENPLMFHDKSFLNLFLDVKQDRYAFSSMTAGVRLLLHHPDEPIHAHSPSTILSPGHLYEIQISEKRYNYLPRPYNSYRNQDCVEIGKTNSFSEVNSPYSHSGCIIKCLTDRTKSLCGCITESLFHDNASDFCTVAERQYCSLKIWRSFFHYTSGDLCSCKRPCSEVKYDYELSSVLFPAASYMNTLTRANLSRNMTHARNNLMYLKISLKDTMVTTNSHVQQLDFGDIIGQLGGYMGFCLGASLLTLMELVEVVLLSLKALVMHQHFKFNRQNVVPSSPGLKIKTVSAGI</sequence>
<keyword evidence="4 11" id="KW-0812">Transmembrane</keyword>
<keyword evidence="7 11" id="KW-0406">Ion transport</keyword>
<evidence type="ECO:0000256" key="2">
    <source>
        <dbReference type="ARBA" id="ARBA00022448"/>
    </source>
</evidence>
<dbReference type="PRINTS" id="PR01078">
    <property type="entry name" value="AMINACHANNEL"/>
</dbReference>
<accession>A0AAN8QA15</accession>
<dbReference type="GO" id="GO:0015280">
    <property type="term" value="F:ligand-gated sodium channel activity"/>
    <property type="evidence" value="ECO:0007669"/>
    <property type="project" value="TreeGrafter"/>
</dbReference>
<dbReference type="EMBL" id="JAZGQO010000001">
    <property type="protein sequence ID" value="KAK6194950.1"/>
    <property type="molecule type" value="Genomic_DNA"/>
</dbReference>
<keyword evidence="9 11" id="KW-0739">Sodium transport</keyword>
<evidence type="ECO:0000256" key="3">
    <source>
        <dbReference type="ARBA" id="ARBA00022461"/>
    </source>
</evidence>
<evidence type="ECO:0000256" key="6">
    <source>
        <dbReference type="ARBA" id="ARBA00023053"/>
    </source>
</evidence>
<evidence type="ECO:0000256" key="9">
    <source>
        <dbReference type="ARBA" id="ARBA00023201"/>
    </source>
</evidence>
<comment type="subcellular location">
    <subcellularLocation>
        <location evidence="1">Membrane</location>
        <topology evidence="1">Multi-pass membrane protein</topology>
    </subcellularLocation>
</comment>
<dbReference type="GO" id="GO:0005886">
    <property type="term" value="C:plasma membrane"/>
    <property type="evidence" value="ECO:0007669"/>
    <property type="project" value="TreeGrafter"/>
</dbReference>
<keyword evidence="3 11" id="KW-0894">Sodium channel</keyword>
<dbReference type="Pfam" id="PF00858">
    <property type="entry name" value="ASC"/>
    <property type="match status" value="1"/>
</dbReference>
<evidence type="ECO:0000313" key="13">
    <source>
        <dbReference type="Proteomes" id="UP001347796"/>
    </source>
</evidence>
<evidence type="ECO:0000313" key="12">
    <source>
        <dbReference type="EMBL" id="KAK6194950.1"/>
    </source>
</evidence>
<evidence type="ECO:0000256" key="4">
    <source>
        <dbReference type="ARBA" id="ARBA00022692"/>
    </source>
</evidence>
<dbReference type="Gene3D" id="2.60.470.10">
    <property type="entry name" value="Acid-sensing ion channels like domains"/>
    <property type="match status" value="1"/>
</dbReference>
<comment type="caution">
    <text evidence="12">The sequence shown here is derived from an EMBL/GenBank/DDBJ whole genome shotgun (WGS) entry which is preliminary data.</text>
</comment>
<dbReference type="AlphaFoldDB" id="A0AAN8QA15"/>
<evidence type="ECO:0000256" key="7">
    <source>
        <dbReference type="ARBA" id="ARBA00023065"/>
    </source>
</evidence>
<evidence type="ECO:0000256" key="1">
    <source>
        <dbReference type="ARBA" id="ARBA00004141"/>
    </source>
</evidence>
<proteinExistence type="inferred from homology"/>
<comment type="similarity">
    <text evidence="11">Belongs to the amiloride-sensitive sodium channel (TC 1.A.6) family.</text>
</comment>
<protein>
    <submittedName>
        <fullName evidence="12">Uncharacterized protein</fullName>
    </submittedName>
</protein>
<dbReference type="InterPro" id="IPR001873">
    <property type="entry name" value="ENaC"/>
</dbReference>
<keyword evidence="5" id="KW-1133">Transmembrane helix</keyword>
<dbReference type="Proteomes" id="UP001347796">
    <property type="component" value="Unassembled WGS sequence"/>
</dbReference>
<evidence type="ECO:0000256" key="11">
    <source>
        <dbReference type="RuleBase" id="RU000679"/>
    </source>
</evidence>
<gene>
    <name evidence="12" type="ORF">SNE40_000477</name>
</gene>
<keyword evidence="13" id="KW-1185">Reference proteome</keyword>
<evidence type="ECO:0000256" key="10">
    <source>
        <dbReference type="ARBA" id="ARBA00023303"/>
    </source>
</evidence>
<keyword evidence="2 11" id="KW-0813">Transport</keyword>
<organism evidence="12 13">
    <name type="scientific">Patella caerulea</name>
    <name type="common">Rayed Mediterranean limpet</name>
    <dbReference type="NCBI Taxonomy" id="87958"/>
    <lineage>
        <taxon>Eukaryota</taxon>
        <taxon>Metazoa</taxon>
        <taxon>Spiralia</taxon>
        <taxon>Lophotrochozoa</taxon>
        <taxon>Mollusca</taxon>
        <taxon>Gastropoda</taxon>
        <taxon>Patellogastropoda</taxon>
        <taxon>Patelloidea</taxon>
        <taxon>Patellidae</taxon>
        <taxon>Patella</taxon>
    </lineage>
</organism>
<keyword evidence="6" id="KW-0915">Sodium</keyword>
<dbReference type="Gene3D" id="1.10.287.770">
    <property type="entry name" value="YojJ-like"/>
    <property type="match status" value="1"/>
</dbReference>
<evidence type="ECO:0000256" key="8">
    <source>
        <dbReference type="ARBA" id="ARBA00023136"/>
    </source>
</evidence>